<reference evidence="1" key="1">
    <citation type="submission" date="2018-10" db="EMBL/GenBank/DDBJ databases">
        <title>Complete Sequence of plasmid pTEM-2262.</title>
        <authorList>
            <person name="Li M."/>
            <person name="Li F."/>
            <person name="Pei G."/>
            <person name="Tong Y."/>
        </authorList>
    </citation>
    <scope>NUCLEOTIDE SEQUENCE</scope>
    <source>
        <strain evidence="1">2262</strain>
        <plasmid evidence="1">pTEM-2262</plasmid>
    </source>
</reference>
<proteinExistence type="predicted"/>
<evidence type="ECO:0000313" key="1">
    <source>
        <dbReference type="EMBL" id="AVR65271.1"/>
    </source>
</evidence>
<organism evidence="1">
    <name type="scientific">Citrobacter freundii</name>
    <dbReference type="NCBI Taxonomy" id="546"/>
    <lineage>
        <taxon>Bacteria</taxon>
        <taxon>Pseudomonadati</taxon>
        <taxon>Pseudomonadota</taxon>
        <taxon>Gammaproteobacteria</taxon>
        <taxon>Enterobacterales</taxon>
        <taxon>Enterobacteriaceae</taxon>
        <taxon>Citrobacter</taxon>
        <taxon>Citrobacter freundii complex</taxon>
    </lineage>
</organism>
<geneLocation type="plasmid" evidence="1">
    <name>pTEM-2262</name>
</geneLocation>
<protein>
    <submittedName>
        <fullName evidence="1">Uncharacterized protein</fullName>
    </submittedName>
</protein>
<dbReference type="EMBL" id="MG387191">
    <property type="protein sequence ID" value="AVR65271.1"/>
    <property type="molecule type" value="Genomic_DNA"/>
</dbReference>
<accession>A0A2R4AKK5</accession>
<sequence>MPGIASTTQNETDIIFLKIQGFLCPGFLRHLSHSPDTGYRSHNM</sequence>
<keyword evidence="1" id="KW-0614">Plasmid</keyword>
<dbReference type="AlphaFoldDB" id="A0A2R4AKK5"/>
<name>A0A2R4AKK5_CITFR</name>